<evidence type="ECO:0000259" key="2">
    <source>
        <dbReference type="Pfam" id="PF00144"/>
    </source>
</evidence>
<sequence>MSGRARRGVVLRPGSPAEAGLAGAEVRRMVPDTEVFLSGPEPAMAGFVLLAARDGVVVEHAARGHALRWASWDAAAGRGVELPAAERVPMSPDTVFDIASLSKLFTALVVAVLAERGVLSLDEPAARHLPALAAAGPGKAGITVRQLLNHTAGMAPWTDLASCRDDGERMAAVLAPPLVFPPGTAHAYSDLHAICAGRVAEEAAGRGLAELVAGLVTGPLGLTGTGYCPPAASRPVIAATEYQPWTGRGMVRGEVHDENAWYMGGVAGHAGLFSTARDVAVLGQLMLGGGEAGGVRVAGEETVRAMLTPGPAHPGRGLGWELAQGWYMDALGSPAAFGHTGFTGTSLVADPVTGCLLVLLANRVHPTRERGTTSEYRRAPARRLAAAVAAGR</sequence>
<dbReference type="Gene3D" id="3.40.710.10">
    <property type="entry name" value="DD-peptidase/beta-lactamase superfamily"/>
    <property type="match status" value="1"/>
</dbReference>
<evidence type="ECO:0000313" key="4">
    <source>
        <dbReference type="Proteomes" id="UP001501303"/>
    </source>
</evidence>
<dbReference type="PANTHER" id="PTHR43283:SF11">
    <property type="entry name" value="BETA-LACTAMASE-RELATED DOMAIN-CONTAINING PROTEIN"/>
    <property type="match status" value="1"/>
</dbReference>
<dbReference type="SUPFAM" id="SSF56601">
    <property type="entry name" value="beta-lactamase/transpeptidase-like"/>
    <property type="match status" value="1"/>
</dbReference>
<accession>A0ABN2PP96</accession>
<dbReference type="Pfam" id="PF00144">
    <property type="entry name" value="Beta-lactamase"/>
    <property type="match status" value="1"/>
</dbReference>
<protein>
    <recommendedName>
        <fullName evidence="2">Beta-lactamase-related domain-containing protein</fullName>
    </recommendedName>
</protein>
<dbReference type="InterPro" id="IPR012338">
    <property type="entry name" value="Beta-lactam/transpept-like"/>
</dbReference>
<proteinExistence type="predicted"/>
<name>A0ABN2PP96_9ACTN</name>
<keyword evidence="4" id="KW-1185">Reference proteome</keyword>
<reference evidence="3 4" key="1">
    <citation type="journal article" date="2019" name="Int. J. Syst. Evol. Microbiol.">
        <title>The Global Catalogue of Microorganisms (GCM) 10K type strain sequencing project: providing services to taxonomists for standard genome sequencing and annotation.</title>
        <authorList>
            <consortium name="The Broad Institute Genomics Platform"/>
            <consortium name="The Broad Institute Genome Sequencing Center for Infectious Disease"/>
            <person name="Wu L."/>
            <person name="Ma J."/>
        </authorList>
    </citation>
    <scope>NUCLEOTIDE SEQUENCE [LARGE SCALE GENOMIC DNA]</scope>
    <source>
        <strain evidence="3 4">JCM 13581</strain>
    </source>
</reference>
<dbReference type="InterPro" id="IPR001466">
    <property type="entry name" value="Beta-lactam-related"/>
</dbReference>
<dbReference type="RefSeq" id="WP_344264058.1">
    <property type="nucleotide sequence ID" value="NZ_BAAAMJ010000045.1"/>
</dbReference>
<feature type="domain" description="Beta-lactamase-related" evidence="2">
    <location>
        <begin position="44"/>
        <end position="377"/>
    </location>
</feature>
<dbReference type="EMBL" id="BAAAMJ010000045">
    <property type="protein sequence ID" value="GAA1926530.1"/>
    <property type="molecule type" value="Genomic_DNA"/>
</dbReference>
<gene>
    <name evidence="3" type="ORF">GCM10009716_38310</name>
</gene>
<dbReference type="PANTHER" id="PTHR43283">
    <property type="entry name" value="BETA-LACTAMASE-RELATED"/>
    <property type="match status" value="1"/>
</dbReference>
<evidence type="ECO:0000313" key="3">
    <source>
        <dbReference type="EMBL" id="GAA1926530.1"/>
    </source>
</evidence>
<evidence type="ECO:0000256" key="1">
    <source>
        <dbReference type="ARBA" id="ARBA00022801"/>
    </source>
</evidence>
<organism evidence="3 4">
    <name type="scientific">Streptomyces sodiiphilus</name>
    <dbReference type="NCBI Taxonomy" id="226217"/>
    <lineage>
        <taxon>Bacteria</taxon>
        <taxon>Bacillati</taxon>
        <taxon>Actinomycetota</taxon>
        <taxon>Actinomycetes</taxon>
        <taxon>Kitasatosporales</taxon>
        <taxon>Streptomycetaceae</taxon>
        <taxon>Streptomyces</taxon>
    </lineage>
</organism>
<keyword evidence="1" id="KW-0378">Hydrolase</keyword>
<comment type="caution">
    <text evidence="3">The sequence shown here is derived from an EMBL/GenBank/DDBJ whole genome shotgun (WGS) entry which is preliminary data.</text>
</comment>
<dbReference type="Proteomes" id="UP001501303">
    <property type="component" value="Unassembled WGS sequence"/>
</dbReference>
<dbReference type="InterPro" id="IPR050789">
    <property type="entry name" value="Diverse_Enzym_Activities"/>
</dbReference>